<reference evidence="3 4" key="1">
    <citation type="submission" date="2020-07" db="EMBL/GenBank/DDBJ databases">
        <title>Genomic Encyclopedia of Type Strains, Phase IV (KMG-V): Genome sequencing to study the core and pangenomes of soil and plant-associated prokaryotes.</title>
        <authorList>
            <person name="Whitman W."/>
        </authorList>
    </citation>
    <scope>NUCLEOTIDE SEQUENCE [LARGE SCALE GENOMIC DNA]</scope>
    <source>
        <strain evidence="3 4">X4EP2</strain>
    </source>
</reference>
<dbReference type="AlphaFoldDB" id="A0A7Y9PL00"/>
<organism evidence="3 4">
    <name type="scientific">Granulicella arctica</name>
    <dbReference type="NCBI Taxonomy" id="940613"/>
    <lineage>
        <taxon>Bacteria</taxon>
        <taxon>Pseudomonadati</taxon>
        <taxon>Acidobacteriota</taxon>
        <taxon>Terriglobia</taxon>
        <taxon>Terriglobales</taxon>
        <taxon>Acidobacteriaceae</taxon>
        <taxon>Granulicella</taxon>
    </lineage>
</organism>
<dbReference type="Proteomes" id="UP000589520">
    <property type="component" value="Unassembled WGS sequence"/>
</dbReference>
<dbReference type="EMBL" id="JACCCW010000002">
    <property type="protein sequence ID" value="NYF81036.1"/>
    <property type="molecule type" value="Genomic_DNA"/>
</dbReference>
<name>A0A7Y9PL00_9BACT</name>
<feature type="domain" description="FecR protein" evidence="2">
    <location>
        <begin position="44"/>
        <end position="142"/>
    </location>
</feature>
<evidence type="ECO:0000256" key="1">
    <source>
        <dbReference type="SAM" id="MobiDB-lite"/>
    </source>
</evidence>
<proteinExistence type="predicted"/>
<dbReference type="InterPro" id="IPR006860">
    <property type="entry name" value="FecR"/>
</dbReference>
<evidence type="ECO:0000313" key="3">
    <source>
        <dbReference type="EMBL" id="NYF81036.1"/>
    </source>
</evidence>
<protein>
    <recommendedName>
        <fullName evidence="2">FecR protein domain-containing protein</fullName>
    </recommendedName>
</protein>
<dbReference type="PANTHER" id="PTHR38731:SF3">
    <property type="entry name" value="BLL6125 PROTEIN"/>
    <property type="match status" value="1"/>
</dbReference>
<feature type="region of interest" description="Disordered" evidence="1">
    <location>
        <begin position="189"/>
        <end position="211"/>
    </location>
</feature>
<keyword evidence="4" id="KW-1185">Reference proteome</keyword>
<accession>A0A7Y9PL00</accession>
<dbReference type="InterPro" id="IPR046535">
    <property type="entry name" value="DUF6600"/>
</dbReference>
<dbReference type="Pfam" id="PF04773">
    <property type="entry name" value="FecR"/>
    <property type="match status" value="1"/>
</dbReference>
<sequence>MADTTSPGRAARLTFAEGYVHIGRPDSAAGDPAQLNMPLVEGQTVVTGEDGQAEVEFEDGSIARVTPNSALTLAHLTVDGGGSYNTQLALVKGLAYFELRSAQKFAYTVDAGGDLISPAENTTFRVNIDEQPATIAVLDGTAHLERLGSYRTDVHAGETLRSDTSDGSRYFLTQEIAPDTWDAWNETRDQAAADAATAQTSARDGAEGSQGYGWSDLDANGSWYNVPGQGQVWQPSGGDDASFDPYDNGAWVWSPGLGYTWASSYSWGWTPFRCGSWSYWDTFGWGWSPNSYCGGFGFANYGGGYGYGGYVNIVLPPRGYPVHRPPTPGHGGIHPIVPVHGNPIVPRPAIPVSGQRRIAGVVATPIRPIGAEYTARGGSAVGSSLRNDYPVNQTTHAPILGVQPGQGIARPTYVQGFAAGQQPAAAQMTPRPGNSSQGTYVQRAPQASAPRPSAPRSAPPASHSSASAPAASHSSSNSKR</sequence>
<dbReference type="PANTHER" id="PTHR38731">
    <property type="entry name" value="LIPL45-RELATED LIPOPROTEIN-RELATED"/>
    <property type="match status" value="1"/>
</dbReference>
<feature type="region of interest" description="Disordered" evidence="1">
    <location>
        <begin position="420"/>
        <end position="480"/>
    </location>
</feature>
<evidence type="ECO:0000259" key="2">
    <source>
        <dbReference type="Pfam" id="PF04773"/>
    </source>
</evidence>
<gene>
    <name evidence="3" type="ORF">HDF17_003356</name>
</gene>
<dbReference type="Pfam" id="PF20245">
    <property type="entry name" value="DUF6600"/>
    <property type="match status" value="1"/>
</dbReference>
<comment type="caution">
    <text evidence="3">The sequence shown here is derived from an EMBL/GenBank/DDBJ whole genome shotgun (WGS) entry which is preliminary data.</text>
</comment>
<feature type="compositionally biased region" description="Low complexity" evidence="1">
    <location>
        <begin position="192"/>
        <end position="203"/>
    </location>
</feature>
<dbReference type="Gene3D" id="2.60.120.1440">
    <property type="match status" value="1"/>
</dbReference>
<evidence type="ECO:0000313" key="4">
    <source>
        <dbReference type="Proteomes" id="UP000589520"/>
    </source>
</evidence>
<feature type="compositionally biased region" description="Low complexity" evidence="1">
    <location>
        <begin position="442"/>
        <end position="480"/>
    </location>
</feature>
<dbReference type="RefSeq" id="WP_179492831.1">
    <property type="nucleotide sequence ID" value="NZ_JACCCW010000002.1"/>
</dbReference>